<dbReference type="SUPFAM" id="SSF56601">
    <property type="entry name" value="beta-lactamase/transpeptidase-like"/>
    <property type="match status" value="1"/>
</dbReference>
<dbReference type="InterPro" id="IPR012338">
    <property type="entry name" value="Beta-lactam/transpept-like"/>
</dbReference>
<feature type="domain" description="Beta-lactamase-like ARB-00930-like C-terminal" evidence="3">
    <location>
        <begin position="458"/>
        <end position="603"/>
    </location>
</feature>
<keyword evidence="1" id="KW-0732">Signal</keyword>
<dbReference type="Pfam" id="PF00144">
    <property type="entry name" value="Beta-lactamase"/>
    <property type="match status" value="1"/>
</dbReference>
<dbReference type="Pfam" id="PF26335">
    <property type="entry name" value="ARB_00930_C"/>
    <property type="match status" value="1"/>
</dbReference>
<dbReference type="InterPro" id="IPR001466">
    <property type="entry name" value="Beta-lactam-related"/>
</dbReference>
<keyword evidence="5" id="KW-1185">Reference proteome</keyword>
<feature type="domain" description="Beta-lactamase-related" evidence="2">
    <location>
        <begin position="106"/>
        <end position="439"/>
    </location>
</feature>
<dbReference type="Proteomes" id="UP001321760">
    <property type="component" value="Unassembled WGS sequence"/>
</dbReference>
<dbReference type="InterPro" id="IPR051478">
    <property type="entry name" value="Beta-lactamase-like_AB/R"/>
</dbReference>
<feature type="signal peptide" evidence="1">
    <location>
        <begin position="1"/>
        <end position="22"/>
    </location>
</feature>
<dbReference type="AlphaFoldDB" id="A0AAV9GH09"/>
<dbReference type="InterPro" id="IPR058664">
    <property type="entry name" value="ARB_00930-like_C"/>
</dbReference>
<evidence type="ECO:0000259" key="3">
    <source>
        <dbReference type="Pfam" id="PF26335"/>
    </source>
</evidence>
<dbReference type="Gene3D" id="3.40.710.10">
    <property type="entry name" value="DD-peptidase/beta-lactamase superfamily"/>
    <property type="match status" value="1"/>
</dbReference>
<reference evidence="4" key="1">
    <citation type="journal article" date="2023" name="Mol. Phylogenet. Evol.">
        <title>Genome-scale phylogeny and comparative genomics of the fungal order Sordariales.</title>
        <authorList>
            <person name="Hensen N."/>
            <person name="Bonometti L."/>
            <person name="Westerberg I."/>
            <person name="Brannstrom I.O."/>
            <person name="Guillou S."/>
            <person name="Cros-Aarteil S."/>
            <person name="Calhoun S."/>
            <person name="Haridas S."/>
            <person name="Kuo A."/>
            <person name="Mondo S."/>
            <person name="Pangilinan J."/>
            <person name="Riley R."/>
            <person name="LaButti K."/>
            <person name="Andreopoulos B."/>
            <person name="Lipzen A."/>
            <person name="Chen C."/>
            <person name="Yan M."/>
            <person name="Daum C."/>
            <person name="Ng V."/>
            <person name="Clum A."/>
            <person name="Steindorff A."/>
            <person name="Ohm R.A."/>
            <person name="Martin F."/>
            <person name="Silar P."/>
            <person name="Natvig D.O."/>
            <person name="Lalanne C."/>
            <person name="Gautier V."/>
            <person name="Ament-Velasquez S.L."/>
            <person name="Kruys A."/>
            <person name="Hutchinson M.I."/>
            <person name="Powell A.J."/>
            <person name="Barry K."/>
            <person name="Miller A.N."/>
            <person name="Grigoriev I.V."/>
            <person name="Debuchy R."/>
            <person name="Gladieux P."/>
            <person name="Hiltunen Thoren M."/>
            <person name="Johannesson H."/>
        </authorList>
    </citation>
    <scope>NUCLEOTIDE SEQUENCE</scope>
    <source>
        <strain evidence="4">PSN243</strain>
    </source>
</reference>
<sequence>MHLPRGHIFSLLLAGPISGAVADFSGPSFPPPTDLSSDLSLVRTAWESLTDLLKASGLRNGNNNVNNGTLLPDSAKNITFSIGMFSLHDPNATSLQFHHTSPYVAASPNGTNKVDSNSIYRVASVTKVFTVLAGLLTLTDADWERPLSQILPPLSNTSAQDNVLSTPWDNITPRALAAQIAGVPRDGFPNLGEIALQAGLRGIPEPALVAETGLPPSNLSDPLFNPPCLPHLLTSGLCPSTPYLQGVAPRAPTFPPWSTPAYSNNGFTLLGLALSTITNRTIHSLFQEHIFSPLRMESTFSDPPPSKLLPRSVITTPDPSVAGFTLPNGIFVSSGGIFSTLSDMSLFGISILNSTLLSPEATGRWLKPASHTAKLEYDVGAPWEIIRRVDTNTGKVVNMYTKLGDSGAFSAWFVLLPEYGVGFNVLAGGTDGGRFGVVAALADGIAERVVPALGGQAEAEVGMKFAGVYAAVEKGLNSSMVLGKGTGTGLVVESWVSNGTDVLPFLMKNVTGPGPFRLLPSVTGETGRVAFRLVGAADAPSTNSPGLKQGLFSAPGMMSPDWLVVDASTYYGVGLSLVVFDVGEDGRASAVTVPAYRVTMTRQV</sequence>
<gene>
    <name evidence="4" type="ORF">QBC34DRAFT_441013</name>
</gene>
<proteinExistence type="predicted"/>
<organism evidence="4 5">
    <name type="scientific">Podospora aff. communis PSN243</name>
    <dbReference type="NCBI Taxonomy" id="3040156"/>
    <lineage>
        <taxon>Eukaryota</taxon>
        <taxon>Fungi</taxon>
        <taxon>Dikarya</taxon>
        <taxon>Ascomycota</taxon>
        <taxon>Pezizomycotina</taxon>
        <taxon>Sordariomycetes</taxon>
        <taxon>Sordariomycetidae</taxon>
        <taxon>Sordariales</taxon>
        <taxon>Podosporaceae</taxon>
        <taxon>Podospora</taxon>
    </lineage>
</organism>
<evidence type="ECO:0000259" key="2">
    <source>
        <dbReference type="Pfam" id="PF00144"/>
    </source>
</evidence>
<name>A0AAV9GH09_9PEZI</name>
<evidence type="ECO:0000313" key="4">
    <source>
        <dbReference type="EMBL" id="KAK4446286.1"/>
    </source>
</evidence>
<reference evidence="4" key="2">
    <citation type="submission" date="2023-05" db="EMBL/GenBank/DDBJ databases">
        <authorList>
            <consortium name="Lawrence Berkeley National Laboratory"/>
            <person name="Steindorff A."/>
            <person name="Hensen N."/>
            <person name="Bonometti L."/>
            <person name="Westerberg I."/>
            <person name="Brannstrom I.O."/>
            <person name="Guillou S."/>
            <person name="Cros-Aarteil S."/>
            <person name="Calhoun S."/>
            <person name="Haridas S."/>
            <person name="Kuo A."/>
            <person name="Mondo S."/>
            <person name="Pangilinan J."/>
            <person name="Riley R."/>
            <person name="Labutti K."/>
            <person name="Andreopoulos B."/>
            <person name="Lipzen A."/>
            <person name="Chen C."/>
            <person name="Yanf M."/>
            <person name="Daum C."/>
            <person name="Ng V."/>
            <person name="Clum A."/>
            <person name="Ohm R."/>
            <person name="Martin F."/>
            <person name="Silar P."/>
            <person name="Natvig D."/>
            <person name="Lalanne C."/>
            <person name="Gautier V."/>
            <person name="Ament-Velasquez S.L."/>
            <person name="Kruys A."/>
            <person name="Hutchinson M.I."/>
            <person name="Powell A.J."/>
            <person name="Barry K."/>
            <person name="Miller A.N."/>
            <person name="Grigoriev I.V."/>
            <person name="Debuchy R."/>
            <person name="Gladieux P."/>
            <person name="Thoren M.H."/>
            <person name="Johannesson H."/>
        </authorList>
    </citation>
    <scope>NUCLEOTIDE SEQUENCE</scope>
    <source>
        <strain evidence="4">PSN243</strain>
    </source>
</reference>
<evidence type="ECO:0000256" key="1">
    <source>
        <dbReference type="SAM" id="SignalP"/>
    </source>
</evidence>
<evidence type="ECO:0000313" key="5">
    <source>
        <dbReference type="Proteomes" id="UP001321760"/>
    </source>
</evidence>
<accession>A0AAV9GH09</accession>
<dbReference type="PANTHER" id="PTHR22935:SF97">
    <property type="entry name" value="BETA-LACTAMASE-RELATED DOMAIN-CONTAINING PROTEIN"/>
    <property type="match status" value="1"/>
</dbReference>
<dbReference type="EMBL" id="MU865958">
    <property type="protein sequence ID" value="KAK4446286.1"/>
    <property type="molecule type" value="Genomic_DNA"/>
</dbReference>
<comment type="caution">
    <text evidence="4">The sequence shown here is derived from an EMBL/GenBank/DDBJ whole genome shotgun (WGS) entry which is preliminary data.</text>
</comment>
<feature type="chain" id="PRO_5043922678" evidence="1">
    <location>
        <begin position="23"/>
        <end position="604"/>
    </location>
</feature>
<dbReference type="PANTHER" id="PTHR22935">
    <property type="entry name" value="PENICILLIN-BINDING PROTEIN"/>
    <property type="match status" value="1"/>
</dbReference>
<protein>
    <submittedName>
        <fullName evidence="4">Beta-lactamase/transpeptidase-like protein</fullName>
    </submittedName>
</protein>